<name>A0A1J5PCH3_9ZZZZ</name>
<proteinExistence type="predicted"/>
<protein>
    <submittedName>
        <fullName evidence="1">Uncharacterized protein</fullName>
    </submittedName>
</protein>
<accession>A0A1J5PCH3</accession>
<reference evidence="1" key="1">
    <citation type="submission" date="2016-10" db="EMBL/GenBank/DDBJ databases">
        <title>Sequence of Gallionella enrichment culture.</title>
        <authorList>
            <person name="Poehlein A."/>
            <person name="Muehling M."/>
            <person name="Daniel R."/>
        </authorList>
    </citation>
    <scope>NUCLEOTIDE SEQUENCE</scope>
</reference>
<evidence type="ECO:0000313" key="1">
    <source>
        <dbReference type="EMBL" id="OIQ68930.1"/>
    </source>
</evidence>
<comment type="caution">
    <text evidence="1">The sequence shown here is derived from an EMBL/GenBank/DDBJ whole genome shotgun (WGS) entry which is preliminary data.</text>
</comment>
<gene>
    <name evidence="1" type="ORF">GALL_494700</name>
</gene>
<organism evidence="1">
    <name type="scientific">mine drainage metagenome</name>
    <dbReference type="NCBI Taxonomy" id="410659"/>
    <lineage>
        <taxon>unclassified sequences</taxon>
        <taxon>metagenomes</taxon>
        <taxon>ecological metagenomes</taxon>
    </lineage>
</organism>
<dbReference type="AlphaFoldDB" id="A0A1J5PCH3"/>
<dbReference type="EMBL" id="MLJW01005016">
    <property type="protein sequence ID" value="OIQ68930.1"/>
    <property type="molecule type" value="Genomic_DNA"/>
</dbReference>
<sequence>MEKADSIDPKKVGAVMPDVTFTSFYGGKIGFYGMGTYGAKQQMQLPVIITEITDGKLVEKSRIEASGD</sequence>